<dbReference type="PROSITE" id="PS50843">
    <property type="entry name" value="EXPANSIN_CBD"/>
    <property type="match status" value="1"/>
</dbReference>
<dbReference type="SUPFAM" id="SSF50685">
    <property type="entry name" value="Barwin-like endoglucanases"/>
    <property type="match status" value="1"/>
</dbReference>
<protein>
    <submittedName>
        <fullName evidence="6">Expansin-like A1</fullName>
    </submittedName>
</protein>
<dbReference type="InterPro" id="IPR007117">
    <property type="entry name" value="Expansin_CBD"/>
</dbReference>
<dbReference type="OrthoDB" id="5823761at2759"/>
<dbReference type="Gene3D" id="2.40.40.10">
    <property type="entry name" value="RlpA-like domain"/>
    <property type="match status" value="1"/>
</dbReference>
<sequence length="263" mass="29293">MASLFSLLLFILISSAHACDRCISQSKATHYYGDAPTSYGGACGYGNFALELSQGYFAAAVPSLYRQGIGCGACYQVRCKNETLCNTTGTKVVLTDQNYDNRTDFVLSRKAFSAMALDGKGQELLKSGIVDIEYKRIPCEYNKNLLVQVVEWSHKPYYLAIKFLYQGGQTDILAVDIAQADSQDWHYMKRNYGPIWDTNEVPEGAIKLVVIVASGYRNGRGIMASYALPADWKNGEIYDTGIKIKDIAGEYCNPWRCGEEPWK</sequence>
<reference evidence="6" key="1">
    <citation type="submission" date="2025-08" db="UniProtKB">
        <authorList>
            <consortium name="RefSeq"/>
        </authorList>
    </citation>
    <scope>IDENTIFICATION</scope>
    <source>
        <strain evidence="6">OHB3-1</strain>
    </source>
</reference>
<accession>A0A6J1C3L3</accession>
<dbReference type="GO" id="GO:0009653">
    <property type="term" value="P:anatomical structure morphogenesis"/>
    <property type="evidence" value="ECO:0007669"/>
    <property type="project" value="UniProtKB-ARBA"/>
</dbReference>
<dbReference type="PANTHER" id="PTHR31692:SF4">
    <property type="entry name" value="EXPANSIN-LIKE A1-RELATED"/>
    <property type="match status" value="1"/>
</dbReference>
<dbReference type="GO" id="GO:0009505">
    <property type="term" value="C:plant-type cell wall"/>
    <property type="evidence" value="ECO:0007669"/>
    <property type="project" value="TreeGrafter"/>
</dbReference>
<keyword evidence="5" id="KW-1185">Reference proteome</keyword>
<evidence type="ECO:0000313" key="6">
    <source>
        <dbReference type="RefSeq" id="XP_022136189.1"/>
    </source>
</evidence>
<evidence type="ECO:0000259" key="3">
    <source>
        <dbReference type="PROSITE" id="PS50842"/>
    </source>
</evidence>
<feature type="domain" description="Expansin-like CBD" evidence="4">
    <location>
        <begin position="157"/>
        <end position="240"/>
    </location>
</feature>
<evidence type="ECO:0000256" key="1">
    <source>
        <dbReference type="RuleBase" id="RU003460"/>
    </source>
</evidence>
<evidence type="ECO:0000259" key="4">
    <source>
        <dbReference type="PROSITE" id="PS50843"/>
    </source>
</evidence>
<feature type="chain" id="PRO_5026751838" evidence="2">
    <location>
        <begin position="19"/>
        <end position="263"/>
    </location>
</feature>
<dbReference type="AlphaFoldDB" id="A0A6J1C3L3"/>
<dbReference type="Gene3D" id="2.60.40.760">
    <property type="entry name" value="Expansin, cellulose-binding-like domain"/>
    <property type="match status" value="1"/>
</dbReference>
<proteinExistence type="inferred from homology"/>
<dbReference type="GO" id="GO:0005576">
    <property type="term" value="C:extracellular region"/>
    <property type="evidence" value="ECO:0007669"/>
    <property type="project" value="InterPro"/>
</dbReference>
<gene>
    <name evidence="6" type="primary">LOC111007945</name>
</gene>
<keyword evidence="2" id="KW-0732">Signal</keyword>
<feature type="domain" description="Expansin-like EG45" evidence="3">
    <location>
        <begin position="40"/>
        <end position="144"/>
    </location>
</feature>
<evidence type="ECO:0000256" key="2">
    <source>
        <dbReference type="SAM" id="SignalP"/>
    </source>
</evidence>
<dbReference type="InterPro" id="IPR036908">
    <property type="entry name" value="RlpA-like_sf"/>
</dbReference>
<dbReference type="SUPFAM" id="SSF49590">
    <property type="entry name" value="PHL pollen allergen"/>
    <property type="match status" value="1"/>
</dbReference>
<dbReference type="SMART" id="SM00837">
    <property type="entry name" value="DPBB_1"/>
    <property type="match status" value="1"/>
</dbReference>
<name>A0A6J1C3L3_MOMCH</name>
<dbReference type="PRINTS" id="PR01225">
    <property type="entry name" value="EXPANSNFAMLY"/>
</dbReference>
<feature type="signal peptide" evidence="2">
    <location>
        <begin position="1"/>
        <end position="18"/>
    </location>
</feature>
<evidence type="ECO:0000313" key="5">
    <source>
        <dbReference type="Proteomes" id="UP000504603"/>
    </source>
</evidence>
<dbReference type="Proteomes" id="UP000504603">
    <property type="component" value="Unplaced"/>
</dbReference>
<dbReference type="Pfam" id="PF01357">
    <property type="entry name" value="Expansin_C"/>
    <property type="match status" value="1"/>
</dbReference>
<dbReference type="PROSITE" id="PS50842">
    <property type="entry name" value="EXPANSIN_EG45"/>
    <property type="match status" value="1"/>
</dbReference>
<dbReference type="GeneID" id="111007945"/>
<organism evidence="5 6">
    <name type="scientific">Momordica charantia</name>
    <name type="common">Bitter gourd</name>
    <name type="synonym">Balsam pear</name>
    <dbReference type="NCBI Taxonomy" id="3673"/>
    <lineage>
        <taxon>Eukaryota</taxon>
        <taxon>Viridiplantae</taxon>
        <taxon>Streptophyta</taxon>
        <taxon>Embryophyta</taxon>
        <taxon>Tracheophyta</taxon>
        <taxon>Spermatophyta</taxon>
        <taxon>Magnoliopsida</taxon>
        <taxon>eudicotyledons</taxon>
        <taxon>Gunneridae</taxon>
        <taxon>Pentapetalae</taxon>
        <taxon>rosids</taxon>
        <taxon>fabids</taxon>
        <taxon>Cucurbitales</taxon>
        <taxon>Cucurbitaceae</taxon>
        <taxon>Momordiceae</taxon>
        <taxon>Momordica</taxon>
    </lineage>
</organism>
<dbReference type="InterPro" id="IPR036749">
    <property type="entry name" value="Expansin_CBD_sf"/>
</dbReference>
<comment type="similarity">
    <text evidence="1">Belongs to the expansin family.</text>
</comment>
<dbReference type="Pfam" id="PF03330">
    <property type="entry name" value="DPBB_1"/>
    <property type="match status" value="1"/>
</dbReference>
<dbReference type="CDD" id="cd22276">
    <property type="entry name" value="DPBB_EXLA_N"/>
    <property type="match status" value="1"/>
</dbReference>
<dbReference type="RefSeq" id="XP_022136189.1">
    <property type="nucleotide sequence ID" value="XM_022280497.1"/>
</dbReference>
<dbReference type="PANTHER" id="PTHR31692">
    <property type="entry name" value="EXPANSIN-B3"/>
    <property type="match status" value="1"/>
</dbReference>
<dbReference type="InterPro" id="IPR007112">
    <property type="entry name" value="Expansin/allergen_DPBB_dom"/>
</dbReference>
<dbReference type="InterPro" id="IPR007118">
    <property type="entry name" value="Expan_Lol_pI"/>
</dbReference>
<dbReference type="GO" id="GO:0009506">
    <property type="term" value="C:plasmodesma"/>
    <property type="evidence" value="ECO:0007669"/>
    <property type="project" value="TreeGrafter"/>
</dbReference>
<dbReference type="InterPro" id="IPR009009">
    <property type="entry name" value="RlpA-like_DPBB"/>
</dbReference>
<dbReference type="KEGG" id="mcha:111007945"/>